<proteinExistence type="predicted"/>
<dbReference type="PATRIC" id="fig|997347.4.peg.1525"/>
<dbReference type="GO" id="GO:0004386">
    <property type="term" value="F:helicase activity"/>
    <property type="evidence" value="ECO:0007669"/>
    <property type="project" value="UniProtKB-KW"/>
</dbReference>
<organism evidence="2 3">
    <name type="scientific">Fusobacterium animalis ATCC 51191</name>
    <dbReference type="NCBI Taxonomy" id="997347"/>
    <lineage>
        <taxon>Bacteria</taxon>
        <taxon>Fusobacteriati</taxon>
        <taxon>Fusobacteriota</taxon>
        <taxon>Fusobacteriia</taxon>
        <taxon>Fusobacteriales</taxon>
        <taxon>Fusobacteriaceae</taxon>
        <taxon>Fusobacterium</taxon>
    </lineage>
</organism>
<dbReference type="EMBL" id="AFQD01000275">
    <property type="protein sequence ID" value="EGQ79332.1"/>
    <property type="molecule type" value="Genomic_DNA"/>
</dbReference>
<dbReference type="GO" id="GO:0005524">
    <property type="term" value="F:ATP binding"/>
    <property type="evidence" value="ECO:0007669"/>
    <property type="project" value="InterPro"/>
</dbReference>
<evidence type="ECO:0000313" key="2">
    <source>
        <dbReference type="EMBL" id="EGQ79332.1"/>
    </source>
</evidence>
<feature type="domain" description="ATP-dependent helicase C-terminal" evidence="1">
    <location>
        <begin position="229"/>
        <end position="283"/>
    </location>
</feature>
<dbReference type="Pfam" id="PF13307">
    <property type="entry name" value="Helicase_C_2"/>
    <property type="match status" value="1"/>
</dbReference>
<protein>
    <submittedName>
        <fullName evidence="2">DinG family ATP-dependent helicase</fullName>
    </submittedName>
</protein>
<gene>
    <name evidence="2" type="ORF">HMPREF9094_1641</name>
</gene>
<dbReference type="AlphaFoldDB" id="F9ENY6"/>
<evidence type="ECO:0000313" key="3">
    <source>
        <dbReference type="Proteomes" id="UP000005392"/>
    </source>
</evidence>
<dbReference type="Proteomes" id="UP000005392">
    <property type="component" value="Unassembled WGS sequence"/>
</dbReference>
<sequence length="283" mass="33117">MEDSEQYIYLLNTLKEEISILQNIGDEYFDEIRKIYETNTEAPIKKSLNNFEMTKSRFLENLREKKDIFQGKLADFLNLMMSFNNVIDEEKDKNPEVINFNNHLKMFKAYIDSFKFINSFEDDNYIYWLDINSKRTNVVLTATPLNIAQKLSTVLFDNLDRLVFASATIVVNGNFDYFKKSLGLDEEDCIEAIIKSPFDYDEQMSVYIPSDIQDSENINAFVSDASKFILNILLKTNGKAFILFTSYTMLNQIYYSISKKLKDKGFEVFLHGDKPRSQIIKEF</sequence>
<keyword evidence="2" id="KW-0547">Nucleotide-binding</keyword>
<keyword evidence="2" id="KW-0347">Helicase</keyword>
<keyword evidence="3" id="KW-1185">Reference proteome</keyword>
<evidence type="ECO:0000259" key="1">
    <source>
        <dbReference type="Pfam" id="PF13307"/>
    </source>
</evidence>
<comment type="caution">
    <text evidence="2">The sequence shown here is derived from an EMBL/GenBank/DDBJ whole genome shotgun (WGS) entry which is preliminary data.</text>
</comment>
<keyword evidence="2" id="KW-0378">Hydrolase</keyword>
<accession>F9ENY6</accession>
<dbReference type="HOGENOM" id="CLU_982653_0_0_0"/>
<keyword evidence="2" id="KW-0067">ATP-binding</keyword>
<dbReference type="GO" id="GO:0003676">
    <property type="term" value="F:nucleic acid binding"/>
    <property type="evidence" value="ECO:0007669"/>
    <property type="project" value="InterPro"/>
</dbReference>
<name>F9ENY6_9FUSO</name>
<dbReference type="GO" id="GO:0016818">
    <property type="term" value="F:hydrolase activity, acting on acid anhydrides, in phosphorus-containing anhydrides"/>
    <property type="evidence" value="ECO:0007669"/>
    <property type="project" value="InterPro"/>
</dbReference>
<dbReference type="GO" id="GO:0006139">
    <property type="term" value="P:nucleobase-containing compound metabolic process"/>
    <property type="evidence" value="ECO:0007669"/>
    <property type="project" value="InterPro"/>
</dbReference>
<dbReference type="InterPro" id="IPR006555">
    <property type="entry name" value="ATP-dep_Helicase_C"/>
</dbReference>
<reference evidence="2 3" key="1">
    <citation type="submission" date="2011-05" db="EMBL/GenBank/DDBJ databases">
        <authorList>
            <person name="Muzny D."/>
            <person name="Qin X."/>
            <person name="Deng J."/>
            <person name="Jiang H."/>
            <person name="Liu Y."/>
            <person name="Qu J."/>
            <person name="Song X.-Z."/>
            <person name="Zhang L."/>
            <person name="Thornton R."/>
            <person name="Coyle M."/>
            <person name="Francisco L."/>
            <person name="Jackson L."/>
            <person name="Javaid M."/>
            <person name="Korchina V."/>
            <person name="Kovar C."/>
            <person name="Mata R."/>
            <person name="Mathew T."/>
            <person name="Ngo R."/>
            <person name="Nguyen L."/>
            <person name="Nguyen N."/>
            <person name="Okwuonu G."/>
            <person name="Ongeri F."/>
            <person name="Pham C."/>
            <person name="Simmons D."/>
            <person name="Wilczek-Boney K."/>
            <person name="Hale W."/>
            <person name="Jakkamsetti A."/>
            <person name="Pham P."/>
            <person name="Ruth R."/>
            <person name="San Lucas F."/>
            <person name="Warren J."/>
            <person name="Zhang J."/>
            <person name="Zhao Z."/>
            <person name="Zhou C."/>
            <person name="Zhu D."/>
            <person name="Lee S."/>
            <person name="Bess C."/>
            <person name="Blankenburg K."/>
            <person name="Forbes L."/>
            <person name="Fu Q."/>
            <person name="Gubbala S."/>
            <person name="Hirani K."/>
            <person name="Jayaseelan J.C."/>
            <person name="Lara F."/>
            <person name="Munidasa M."/>
            <person name="Palculict T."/>
            <person name="Patil S."/>
            <person name="Pu L.-L."/>
            <person name="Saada N."/>
            <person name="Tang L."/>
            <person name="Weissenberger G."/>
            <person name="Zhu Y."/>
            <person name="Hemphill L."/>
            <person name="Shang Y."/>
            <person name="Youmans B."/>
            <person name="Ayvaz T."/>
            <person name="Ross M."/>
            <person name="Santibanez J."/>
            <person name="Aqrawi P."/>
            <person name="Gross S."/>
            <person name="Joshi V."/>
            <person name="Fowler G."/>
            <person name="Nazareth L."/>
            <person name="Reid J."/>
            <person name="Worley K."/>
            <person name="Petrosino J."/>
            <person name="Highlander S."/>
            <person name="Gibbs R."/>
        </authorList>
    </citation>
    <scope>NUCLEOTIDE SEQUENCE [LARGE SCALE GENOMIC DNA]</scope>
    <source>
        <strain evidence="2 3">ATCC 51191</strain>
    </source>
</reference>